<keyword evidence="1" id="KW-0472">Membrane</keyword>
<keyword evidence="1" id="KW-0812">Transmembrane</keyword>
<proteinExistence type="predicted"/>
<dbReference type="Proteomes" id="UP001197741">
    <property type="component" value="Unassembled WGS sequence"/>
</dbReference>
<dbReference type="EMBL" id="JAJCJQ010000010">
    <property type="protein sequence ID" value="MCB6960918.1"/>
    <property type="molecule type" value="Genomic_DNA"/>
</dbReference>
<feature type="transmembrane region" description="Helical" evidence="1">
    <location>
        <begin position="16"/>
        <end position="34"/>
    </location>
</feature>
<evidence type="ECO:0000313" key="2">
    <source>
        <dbReference type="EMBL" id="MCB6960918.1"/>
    </source>
</evidence>
<name>A0AAW4UUD7_9FIRM</name>
<keyword evidence="1" id="KW-1133">Transmembrane helix</keyword>
<accession>A0AAW4UUD7</accession>
<dbReference type="RefSeq" id="WP_306783060.1">
    <property type="nucleotide sequence ID" value="NZ_JAJCJQ010000010.1"/>
</dbReference>
<sequence>MIKRIKNICRRWWGQFWYFSPMIAIGDFLCITILRNSNGKLKYKIIQSYYERAKEIIAKKYKNIILKWENVSLNNQKINLNFISNFRLSA</sequence>
<comment type="caution">
    <text evidence="2">The sequence shown here is derived from an EMBL/GenBank/DDBJ whole genome shotgun (WGS) entry which is preliminary data.</text>
</comment>
<gene>
    <name evidence="2" type="ORF">LIZ82_08460</name>
</gene>
<dbReference type="AlphaFoldDB" id="A0AAW4UUD7"/>
<protein>
    <submittedName>
        <fullName evidence="2">Uncharacterized protein</fullName>
    </submittedName>
</protein>
<evidence type="ECO:0000313" key="3">
    <source>
        <dbReference type="Proteomes" id="UP001197741"/>
    </source>
</evidence>
<organism evidence="2 3">
    <name type="scientific">Agathobacter rectalis</name>
    <dbReference type="NCBI Taxonomy" id="39491"/>
    <lineage>
        <taxon>Bacteria</taxon>
        <taxon>Bacillati</taxon>
        <taxon>Bacillota</taxon>
        <taxon>Clostridia</taxon>
        <taxon>Lachnospirales</taxon>
        <taxon>Lachnospiraceae</taxon>
        <taxon>Agathobacter</taxon>
    </lineage>
</organism>
<evidence type="ECO:0000256" key="1">
    <source>
        <dbReference type="SAM" id="Phobius"/>
    </source>
</evidence>
<reference evidence="2" key="1">
    <citation type="submission" date="2021-10" db="EMBL/GenBank/DDBJ databases">
        <title>Collection of gut derived symbiotic bacterial strains cultured from healthy donors.</title>
        <authorList>
            <person name="Lin H."/>
            <person name="Littmann E."/>
            <person name="Kohout C."/>
            <person name="Pamer E.G."/>
        </authorList>
    </citation>
    <scope>NUCLEOTIDE SEQUENCE</scope>
    <source>
        <strain evidence="2">DFI.7.28A</strain>
    </source>
</reference>